<evidence type="ECO:0000256" key="2">
    <source>
        <dbReference type="ARBA" id="ARBA00011955"/>
    </source>
</evidence>
<evidence type="ECO:0000256" key="11">
    <source>
        <dbReference type="PIRNR" id="PIRNR006268"/>
    </source>
</evidence>
<comment type="cofactor">
    <cofactor evidence="1">
        <name>Mg(2+)</name>
        <dbReference type="ChEBI" id="CHEBI:18420"/>
    </cofactor>
</comment>
<evidence type="ECO:0000256" key="1">
    <source>
        <dbReference type="ARBA" id="ARBA00001946"/>
    </source>
</evidence>
<gene>
    <name evidence="12" type="ORF">WH159_15065</name>
</gene>
<keyword evidence="5 11" id="KW-0808">Transferase</keyword>
<evidence type="ECO:0000256" key="7">
    <source>
        <dbReference type="ARBA" id="ARBA00022827"/>
    </source>
</evidence>
<evidence type="ECO:0000256" key="8">
    <source>
        <dbReference type="ARBA" id="ARBA00022842"/>
    </source>
</evidence>
<evidence type="ECO:0000313" key="13">
    <source>
        <dbReference type="Proteomes" id="UP001380365"/>
    </source>
</evidence>
<evidence type="ECO:0000313" key="12">
    <source>
        <dbReference type="EMBL" id="MEJ5095849.1"/>
    </source>
</evidence>
<evidence type="ECO:0000256" key="6">
    <source>
        <dbReference type="ARBA" id="ARBA00022723"/>
    </source>
</evidence>
<accession>A0ABU8Q8P4</accession>
<dbReference type="PIRSF" id="PIRSF006268">
    <property type="entry name" value="ApbE"/>
    <property type="match status" value="1"/>
</dbReference>
<evidence type="ECO:0000256" key="3">
    <source>
        <dbReference type="ARBA" id="ARBA00016337"/>
    </source>
</evidence>
<comment type="caution">
    <text evidence="12">The sequence shown here is derived from an EMBL/GenBank/DDBJ whole genome shotgun (WGS) entry which is preliminary data.</text>
</comment>
<comment type="catalytic activity">
    <reaction evidence="10 11">
        <text>L-threonyl-[protein] + FAD = FMN-L-threonyl-[protein] + AMP + H(+)</text>
        <dbReference type="Rhea" id="RHEA:36847"/>
        <dbReference type="Rhea" id="RHEA-COMP:11060"/>
        <dbReference type="Rhea" id="RHEA-COMP:11061"/>
        <dbReference type="ChEBI" id="CHEBI:15378"/>
        <dbReference type="ChEBI" id="CHEBI:30013"/>
        <dbReference type="ChEBI" id="CHEBI:57692"/>
        <dbReference type="ChEBI" id="CHEBI:74257"/>
        <dbReference type="ChEBI" id="CHEBI:456215"/>
        <dbReference type="EC" id="2.7.1.180"/>
    </reaction>
</comment>
<dbReference type="Pfam" id="PF02424">
    <property type="entry name" value="ApbE"/>
    <property type="match status" value="1"/>
</dbReference>
<dbReference type="InterPro" id="IPR024932">
    <property type="entry name" value="ApbE"/>
</dbReference>
<dbReference type="Proteomes" id="UP001380365">
    <property type="component" value="Unassembled WGS sequence"/>
</dbReference>
<dbReference type="EMBL" id="JBBGZA010000001">
    <property type="protein sequence ID" value="MEJ5095849.1"/>
    <property type="molecule type" value="Genomic_DNA"/>
</dbReference>
<dbReference type="PANTHER" id="PTHR30040:SF2">
    <property type="entry name" value="FAD:PROTEIN FMN TRANSFERASE"/>
    <property type="match status" value="1"/>
</dbReference>
<reference evidence="12 13" key="1">
    <citation type="submission" date="2023-12" db="EMBL/GenBank/DDBJ databases">
        <title>Gut-associated functions are favored during microbiome assembly across C. elegans life.</title>
        <authorList>
            <person name="Zimmermann J."/>
        </authorList>
    </citation>
    <scope>NUCLEOTIDE SEQUENCE [LARGE SCALE GENOMIC DNA]</scope>
    <source>
        <strain evidence="12 13">JUb134</strain>
    </source>
</reference>
<dbReference type="GO" id="GO:0016740">
    <property type="term" value="F:transferase activity"/>
    <property type="evidence" value="ECO:0007669"/>
    <property type="project" value="UniProtKB-KW"/>
</dbReference>
<dbReference type="RefSeq" id="WP_132883144.1">
    <property type="nucleotide sequence ID" value="NZ_JBBGZA010000001.1"/>
</dbReference>
<keyword evidence="7 11" id="KW-0274">FAD</keyword>
<proteinExistence type="inferred from homology"/>
<keyword evidence="8 11" id="KW-0460">Magnesium</keyword>
<name>A0ABU8Q8P4_9SPHN</name>
<keyword evidence="13" id="KW-1185">Reference proteome</keyword>
<comment type="similarity">
    <text evidence="11">Belongs to the ApbE family.</text>
</comment>
<dbReference type="PANTHER" id="PTHR30040">
    <property type="entry name" value="THIAMINE BIOSYNTHESIS LIPOPROTEIN APBE"/>
    <property type="match status" value="1"/>
</dbReference>
<dbReference type="SUPFAM" id="SSF143631">
    <property type="entry name" value="ApbE-like"/>
    <property type="match status" value="1"/>
</dbReference>
<evidence type="ECO:0000256" key="4">
    <source>
        <dbReference type="ARBA" id="ARBA00022630"/>
    </source>
</evidence>
<dbReference type="InterPro" id="IPR003374">
    <property type="entry name" value="ApbE-like_sf"/>
</dbReference>
<organism evidence="12 13">
    <name type="scientific">Sphingomonas molluscorum</name>
    <dbReference type="NCBI Taxonomy" id="418184"/>
    <lineage>
        <taxon>Bacteria</taxon>
        <taxon>Pseudomonadati</taxon>
        <taxon>Pseudomonadota</taxon>
        <taxon>Alphaproteobacteria</taxon>
        <taxon>Sphingomonadales</taxon>
        <taxon>Sphingomonadaceae</taxon>
        <taxon>Sphingomonas</taxon>
    </lineage>
</organism>
<keyword evidence="4 11" id="KW-0285">Flavoprotein</keyword>
<dbReference type="Gene3D" id="3.10.520.10">
    <property type="entry name" value="ApbE-like domains"/>
    <property type="match status" value="1"/>
</dbReference>
<evidence type="ECO:0000256" key="10">
    <source>
        <dbReference type="ARBA" id="ARBA00048540"/>
    </source>
</evidence>
<evidence type="ECO:0000256" key="5">
    <source>
        <dbReference type="ARBA" id="ARBA00022679"/>
    </source>
</evidence>
<evidence type="ECO:0000256" key="9">
    <source>
        <dbReference type="ARBA" id="ARBA00031306"/>
    </source>
</evidence>
<keyword evidence="6 11" id="KW-0479">Metal-binding</keyword>
<sequence>MGTSWAAKIVGGDPQAARAIAGRVLGQVIADMSHWDPGSALSRLNRAPIGSWQRLPPALATVLASAWRVAGASGGAFDPTIGALTDLWGFGPSGPRTSPPPAEAIEVAHAAAGLDAFELDPLLLRARRLRDARLDLSGIAKGYAVDALAAALEAAGHRDLLVEIGGEFVGRGLRPDGQPWWVDVEPLPATALPPLRIAAHDVAIATSGDYRRSFTSGRRRYAHTLDPRTGRPIVHGTASVTVLAADCMHADAWATVLTVLPPEEARSWATEHALAARTVVRTERGLVEWLSPALQAMLG</sequence>
<dbReference type="EC" id="2.7.1.180" evidence="2 11"/>
<protein>
    <recommendedName>
        <fullName evidence="3 11">FAD:protein FMN transferase</fullName>
        <ecNumber evidence="2 11">2.7.1.180</ecNumber>
    </recommendedName>
    <alternativeName>
        <fullName evidence="9 11">Flavin transferase</fullName>
    </alternativeName>
</protein>